<dbReference type="EMBL" id="JAEKJA010000011">
    <property type="protein sequence ID" value="MBJ3776881.1"/>
    <property type="molecule type" value="Genomic_DNA"/>
</dbReference>
<name>A0A934IKY6_9HYPH</name>
<dbReference type="RefSeq" id="WP_198882777.1">
    <property type="nucleotide sequence ID" value="NZ_JAEKJA010000011.1"/>
</dbReference>
<accession>A0A934IKY6</accession>
<evidence type="ECO:0000313" key="3">
    <source>
        <dbReference type="Proteomes" id="UP000609531"/>
    </source>
</evidence>
<dbReference type="PANTHER" id="PTHR47829:SF1">
    <property type="entry name" value="HAD FAMILY PHOSPHATASE"/>
    <property type="match status" value="1"/>
</dbReference>
<dbReference type="InterPro" id="IPR002575">
    <property type="entry name" value="Aminoglycoside_PTrfase"/>
</dbReference>
<dbReference type="PANTHER" id="PTHR47829">
    <property type="entry name" value="HYDROLASE, PUTATIVE (AFU_ORTHOLOGUE AFUA_1G12880)-RELATED"/>
    <property type="match status" value="1"/>
</dbReference>
<protein>
    <submittedName>
        <fullName evidence="2">Phosphotransferase family protein</fullName>
    </submittedName>
</protein>
<keyword evidence="3" id="KW-1185">Reference proteome</keyword>
<reference evidence="2" key="1">
    <citation type="submission" date="2020-12" db="EMBL/GenBank/DDBJ databases">
        <title>Bacterial taxonomy.</title>
        <authorList>
            <person name="Pan X."/>
        </authorList>
    </citation>
    <scope>NUCLEOTIDE SEQUENCE</scope>
    <source>
        <strain evidence="2">B2012</strain>
    </source>
</reference>
<feature type="domain" description="Aminoglycoside phosphotransferase" evidence="1">
    <location>
        <begin position="43"/>
        <end position="266"/>
    </location>
</feature>
<sequence>MADDRAARFSGVREVPDRLSIDAERLAGFLATVIPGFAGPLRVRQFKGGQSNPTYLVEAADRTLVLRRKPPGTLLASAHAVDREARVMSALSAAGFPTPHVFAYCEDPEVIGTPFFVMEHVAGRIIWDPAIPGATPAERGALYRDMGDTLADLHRIAPSTIGLTTFGRSEGYVHRQITRWSRQYGVSATIEIPEMDRLMAFLPSVDWPDHPPAVVHGDYRIDNLIFAADTAKVRAVLDWELATLGDPVADFAYHAMSFVMPRRNAATGTLEGLDLAALGIPPLEEYVARYEARTGLAVAGMLDLYLAYNLFRFAAIIQGIVGRVRDGTATSETPYTIDSVIPLAEAGWERARRAGA</sequence>
<dbReference type="InterPro" id="IPR041726">
    <property type="entry name" value="ACAD10_11_N"/>
</dbReference>
<proteinExistence type="predicted"/>
<comment type="caution">
    <text evidence="2">The sequence shown here is derived from an EMBL/GenBank/DDBJ whole genome shotgun (WGS) entry which is preliminary data.</text>
</comment>
<organism evidence="2 3">
    <name type="scientific">Acuticoccus mangrovi</name>
    <dbReference type="NCBI Taxonomy" id="2796142"/>
    <lineage>
        <taxon>Bacteria</taxon>
        <taxon>Pseudomonadati</taxon>
        <taxon>Pseudomonadota</taxon>
        <taxon>Alphaproteobacteria</taxon>
        <taxon>Hyphomicrobiales</taxon>
        <taxon>Amorphaceae</taxon>
        <taxon>Acuticoccus</taxon>
    </lineage>
</organism>
<dbReference type="InterPro" id="IPR052898">
    <property type="entry name" value="ACAD10-like"/>
</dbReference>
<dbReference type="SUPFAM" id="SSF56112">
    <property type="entry name" value="Protein kinase-like (PK-like)"/>
    <property type="match status" value="1"/>
</dbReference>
<dbReference type="InterPro" id="IPR011009">
    <property type="entry name" value="Kinase-like_dom_sf"/>
</dbReference>
<dbReference type="Proteomes" id="UP000609531">
    <property type="component" value="Unassembled WGS sequence"/>
</dbReference>
<dbReference type="AlphaFoldDB" id="A0A934IKY6"/>
<gene>
    <name evidence="2" type="ORF">JCR33_14335</name>
</gene>
<dbReference type="Gene3D" id="3.30.200.20">
    <property type="entry name" value="Phosphorylase Kinase, domain 1"/>
    <property type="match status" value="1"/>
</dbReference>
<dbReference type="Gene3D" id="3.90.1200.10">
    <property type="match status" value="1"/>
</dbReference>
<dbReference type="Pfam" id="PF01636">
    <property type="entry name" value="APH"/>
    <property type="match status" value="1"/>
</dbReference>
<dbReference type="CDD" id="cd05154">
    <property type="entry name" value="ACAD10_11_N-like"/>
    <property type="match status" value="1"/>
</dbReference>
<evidence type="ECO:0000259" key="1">
    <source>
        <dbReference type="Pfam" id="PF01636"/>
    </source>
</evidence>
<evidence type="ECO:0000313" key="2">
    <source>
        <dbReference type="EMBL" id="MBJ3776881.1"/>
    </source>
</evidence>